<dbReference type="GO" id="GO:0005506">
    <property type="term" value="F:iron ion binding"/>
    <property type="evidence" value="ECO:0007669"/>
    <property type="project" value="InterPro"/>
</dbReference>
<dbReference type="GO" id="GO:0004497">
    <property type="term" value="F:monooxygenase activity"/>
    <property type="evidence" value="ECO:0007669"/>
    <property type="project" value="UniProtKB-KW"/>
</dbReference>
<protein>
    <submittedName>
        <fullName evidence="10">Cytochrome P450</fullName>
    </submittedName>
</protein>
<dbReference type="Pfam" id="PF00067">
    <property type="entry name" value="p450"/>
    <property type="match status" value="2"/>
</dbReference>
<evidence type="ECO:0000256" key="9">
    <source>
        <dbReference type="SAM" id="Phobius"/>
    </source>
</evidence>
<dbReference type="PROSITE" id="PS00086">
    <property type="entry name" value="CYTOCHROME_P450"/>
    <property type="match status" value="1"/>
</dbReference>
<keyword evidence="9" id="KW-0472">Membrane</keyword>
<keyword evidence="7" id="KW-0503">Monooxygenase</keyword>
<reference evidence="10 11" key="1">
    <citation type="journal article" date="2017" name="BMC Genomics">
        <title>Chromosome level assembly and secondary metabolite potential of the parasitic fungus Cordyceps militaris.</title>
        <authorList>
            <person name="Kramer G.J."/>
            <person name="Nodwell J.R."/>
        </authorList>
    </citation>
    <scope>NUCLEOTIDE SEQUENCE [LARGE SCALE GENOMIC DNA]</scope>
    <source>
        <strain evidence="10 11">ATCC 34164</strain>
    </source>
</reference>
<gene>
    <name evidence="10" type="ORF">A9K55_008313</name>
</gene>
<dbReference type="PANTHER" id="PTHR24305:SF166">
    <property type="entry name" value="CYTOCHROME P450 12A4, MITOCHONDRIAL-RELATED"/>
    <property type="match status" value="1"/>
</dbReference>
<sequence>MAIVVAALSLLCLYVVVIQIIGLLRNIAKAKQTGFRYIVVPYIVRIPIGHHLYDFGAALVRWLSLPEQWLMYIEAMHMPYRTRHLWKDRLGDAYIIVSPSIMTLHICDPEINHWIMSQRERFVKCTPIYAVLGLFGPNLVTTEGHEWRRHRRLTAGSFNEANTALVFKESIRQSLGMLRKWTGNDPEASGSGPVKPLSSMLTSAEDDIIKLTLHIISYVGFGLQMLWPGETLPKEANISLAKFSSPTAPAGYQVPFLEAIAGVLHHITYVLVFPLWLLECMPFKTARQAGIETRDYLKYTDELLEKRLADDRQAGQELPGLGMDFLGHLVRKGNNGSGLDRTAIIGNTFILQLAGHETVANALFHTIVFLACFPAAQRRVQADLDAVLGDAEPSTWEYGKVVDALLATNVGAAIFETLRMLPAAVALPKMAVHDEVVHMDGKQYTIPGGMPVFLETLSTAMDPRYWPTRPSRYGTGGTDIHDYLPERWFRECGQEARGAAKNRGPRKDGKTMHENADDAATTNKLFRPVAGAYAPFSDGARSCPGRRIAQTELMAALAVLFRGHSIELVVNEDVQERSAERALYAEARRRTLETLKTVRLLTTLRLADGQQIGLRIAKRGEERFVGWMD</sequence>
<evidence type="ECO:0000256" key="7">
    <source>
        <dbReference type="RuleBase" id="RU000461"/>
    </source>
</evidence>
<evidence type="ECO:0000256" key="3">
    <source>
        <dbReference type="ARBA" id="ARBA00022617"/>
    </source>
</evidence>
<dbReference type="PANTHER" id="PTHR24305">
    <property type="entry name" value="CYTOCHROME P450"/>
    <property type="match status" value="1"/>
</dbReference>
<dbReference type="InterPro" id="IPR050121">
    <property type="entry name" value="Cytochrome_P450_monoxygenase"/>
</dbReference>
<dbReference type="Gene3D" id="1.10.630.10">
    <property type="entry name" value="Cytochrome P450"/>
    <property type="match status" value="1"/>
</dbReference>
<keyword evidence="5 6" id="KW-0408">Iron</keyword>
<dbReference type="OrthoDB" id="1470350at2759"/>
<feature type="region of interest" description="Disordered" evidence="8">
    <location>
        <begin position="496"/>
        <end position="516"/>
    </location>
</feature>
<dbReference type="GO" id="GO:0016705">
    <property type="term" value="F:oxidoreductase activity, acting on paired donors, with incorporation or reduction of molecular oxygen"/>
    <property type="evidence" value="ECO:0007669"/>
    <property type="project" value="InterPro"/>
</dbReference>
<dbReference type="VEuPathDB" id="FungiDB:A9K55_008313"/>
<accession>A0A2H4SHG3</accession>
<comment type="cofactor">
    <cofactor evidence="1 6">
        <name>heme</name>
        <dbReference type="ChEBI" id="CHEBI:30413"/>
    </cofactor>
</comment>
<dbReference type="PRINTS" id="PR00385">
    <property type="entry name" value="P450"/>
</dbReference>
<dbReference type="AlphaFoldDB" id="A0A2H4SHG3"/>
<dbReference type="SUPFAM" id="SSF48264">
    <property type="entry name" value="Cytochrome P450"/>
    <property type="match status" value="1"/>
</dbReference>
<keyword evidence="9" id="KW-0812">Transmembrane</keyword>
<keyword evidence="9" id="KW-1133">Transmembrane helix</keyword>
<dbReference type="InterPro" id="IPR036396">
    <property type="entry name" value="Cyt_P450_sf"/>
</dbReference>
<dbReference type="EMBL" id="CP023324">
    <property type="protein sequence ID" value="ATY62537.1"/>
    <property type="molecule type" value="Genomic_DNA"/>
</dbReference>
<dbReference type="InterPro" id="IPR002401">
    <property type="entry name" value="Cyt_P450_E_grp-I"/>
</dbReference>
<evidence type="ECO:0000256" key="6">
    <source>
        <dbReference type="PIRSR" id="PIRSR602401-1"/>
    </source>
</evidence>
<keyword evidence="7" id="KW-0560">Oxidoreductase</keyword>
<dbReference type="InterPro" id="IPR017972">
    <property type="entry name" value="Cyt_P450_CS"/>
</dbReference>
<organism evidence="10 11">
    <name type="scientific">Cordyceps militaris</name>
    <name type="common">Caterpillar fungus</name>
    <name type="synonym">Clavaria militaris</name>
    <dbReference type="NCBI Taxonomy" id="73501"/>
    <lineage>
        <taxon>Eukaryota</taxon>
        <taxon>Fungi</taxon>
        <taxon>Dikarya</taxon>
        <taxon>Ascomycota</taxon>
        <taxon>Pezizomycotina</taxon>
        <taxon>Sordariomycetes</taxon>
        <taxon>Hypocreomycetidae</taxon>
        <taxon>Hypocreales</taxon>
        <taxon>Cordycipitaceae</taxon>
        <taxon>Cordyceps</taxon>
    </lineage>
</organism>
<comment type="similarity">
    <text evidence="2 7">Belongs to the cytochrome P450 family.</text>
</comment>
<evidence type="ECO:0000256" key="8">
    <source>
        <dbReference type="SAM" id="MobiDB-lite"/>
    </source>
</evidence>
<proteinExistence type="inferred from homology"/>
<dbReference type="InterPro" id="IPR001128">
    <property type="entry name" value="Cyt_P450"/>
</dbReference>
<feature type="binding site" description="axial binding residue" evidence="6">
    <location>
        <position position="543"/>
    </location>
    <ligand>
        <name>heme</name>
        <dbReference type="ChEBI" id="CHEBI:30413"/>
    </ligand>
    <ligandPart>
        <name>Fe</name>
        <dbReference type="ChEBI" id="CHEBI:18248"/>
    </ligandPart>
</feature>
<evidence type="ECO:0000256" key="4">
    <source>
        <dbReference type="ARBA" id="ARBA00022723"/>
    </source>
</evidence>
<evidence type="ECO:0000313" key="11">
    <source>
        <dbReference type="Proteomes" id="UP000323067"/>
    </source>
</evidence>
<evidence type="ECO:0000256" key="2">
    <source>
        <dbReference type="ARBA" id="ARBA00010617"/>
    </source>
</evidence>
<evidence type="ECO:0000256" key="1">
    <source>
        <dbReference type="ARBA" id="ARBA00001971"/>
    </source>
</evidence>
<dbReference type="GO" id="GO:0020037">
    <property type="term" value="F:heme binding"/>
    <property type="evidence" value="ECO:0007669"/>
    <property type="project" value="InterPro"/>
</dbReference>
<keyword evidence="3 6" id="KW-0349">Heme</keyword>
<evidence type="ECO:0000313" key="10">
    <source>
        <dbReference type="EMBL" id="ATY62537.1"/>
    </source>
</evidence>
<dbReference type="Proteomes" id="UP000323067">
    <property type="component" value="Chromosome vii"/>
</dbReference>
<keyword evidence="4 6" id="KW-0479">Metal-binding</keyword>
<evidence type="ECO:0000256" key="5">
    <source>
        <dbReference type="ARBA" id="ARBA00023004"/>
    </source>
</evidence>
<dbReference type="PRINTS" id="PR00463">
    <property type="entry name" value="EP450I"/>
</dbReference>
<feature type="compositionally biased region" description="Basic and acidic residues" evidence="8">
    <location>
        <begin position="505"/>
        <end position="516"/>
    </location>
</feature>
<name>A0A2H4SHG3_CORMI</name>
<feature type="transmembrane region" description="Helical" evidence="9">
    <location>
        <begin position="6"/>
        <end position="28"/>
    </location>
</feature>